<dbReference type="EMBL" id="WAAU01000013">
    <property type="protein sequence ID" value="KAB1158385.1"/>
    <property type="molecule type" value="Genomic_DNA"/>
</dbReference>
<dbReference type="Proteomes" id="UP000467305">
    <property type="component" value="Unassembled WGS sequence"/>
</dbReference>
<feature type="transmembrane region" description="Helical" evidence="1">
    <location>
        <begin position="302"/>
        <end position="323"/>
    </location>
</feature>
<keyword evidence="1" id="KW-1133">Transmembrane helix</keyword>
<dbReference type="RefSeq" id="WP_150899809.1">
    <property type="nucleotide sequence ID" value="NZ_WAAU01000013.1"/>
</dbReference>
<sequence length="359" mass="39510">MGKSTNDFKFVYNADIALTKLDFKAKKHSIGDEKNWGDISVKTNNNTLTITIKADRHGDEKPAKFYKNFVGENTQHMIHTARGSNSPSKLNFAVEGTLYINQDEFEVCLGQGHYSSTNNWHLCSKSIEAKSDNKGGEIINENTKLEDQLYLDPSGSNSFKIKCVSQLSGSQDNEFILTIPDSKFETFEFNTSSAIVTIGQPYKEVTSSIKNGKGIITVKAGRHKSQTPAKWFNNNIGKGSTIASFTTDKKPSELNFAIKGNLRFSIDGKKYQISNVVIGQGSNIGLQNNWWLGGKEMKGINLPLLGGGILAVGIGISTAPFLFKSILNPNEMSINKVDIKKSGANLEELLPMILEEINQ</sequence>
<keyword evidence="1" id="KW-0812">Transmembrane</keyword>
<accession>A0A7J5ALG2</accession>
<dbReference type="AlphaFoldDB" id="A0A7J5ALG2"/>
<evidence type="ECO:0000256" key="1">
    <source>
        <dbReference type="SAM" id="Phobius"/>
    </source>
</evidence>
<comment type="caution">
    <text evidence="2">The sequence shown here is derived from an EMBL/GenBank/DDBJ whole genome shotgun (WGS) entry which is preliminary data.</text>
</comment>
<dbReference type="OrthoDB" id="7191982at2"/>
<evidence type="ECO:0000313" key="2">
    <source>
        <dbReference type="EMBL" id="KAB1158385.1"/>
    </source>
</evidence>
<name>A0A7J5ALG2_9FLAO</name>
<evidence type="ECO:0000313" key="3">
    <source>
        <dbReference type="Proteomes" id="UP000467305"/>
    </source>
</evidence>
<proteinExistence type="predicted"/>
<keyword evidence="1" id="KW-0472">Membrane</keyword>
<keyword evidence="3" id="KW-1185">Reference proteome</keyword>
<protein>
    <submittedName>
        <fullName evidence="2">Uncharacterized protein</fullName>
    </submittedName>
</protein>
<reference evidence="2 3" key="1">
    <citation type="submission" date="2019-09" db="EMBL/GenBank/DDBJ databases">
        <authorList>
            <person name="Cao W.R."/>
        </authorList>
    </citation>
    <scope>NUCLEOTIDE SEQUENCE [LARGE SCALE GENOMIC DNA]</scope>
    <source>
        <strain evidence="3">a4</strain>
    </source>
</reference>
<organism evidence="2 3">
    <name type="scientific">Tenacibaculum aiptasiae</name>
    <dbReference type="NCBI Taxonomy" id="426481"/>
    <lineage>
        <taxon>Bacteria</taxon>
        <taxon>Pseudomonadati</taxon>
        <taxon>Bacteroidota</taxon>
        <taxon>Flavobacteriia</taxon>
        <taxon>Flavobacteriales</taxon>
        <taxon>Flavobacteriaceae</taxon>
        <taxon>Tenacibaculum</taxon>
    </lineage>
</organism>
<gene>
    <name evidence="2" type="ORF">F7018_09415</name>
</gene>